<feature type="domain" description="Potassium channel" evidence="14">
    <location>
        <begin position="163"/>
        <end position="215"/>
    </location>
</feature>
<dbReference type="PANTHER" id="PTHR11003:SF345">
    <property type="entry name" value="TWIK FAMILY OF POTASSIUM CHANNELS PROTEIN 18"/>
    <property type="match status" value="1"/>
</dbReference>
<sequence>MRFLKRQLRQRRSLCLFIGYVVYIIIGALIFKKVEHQEENQKCEIAKNELIKETHRFGNEYIFDLGLNLKYCSGIPRVAAANRQAGYFDPELVEIFEEWFESGCTFAAFNHLTDELKLVGNGDMKPKFDEEVFTISGRTLRKILKQSAQFGIHHYQKLNEACETRWDFESAFFFSGTVATTIGYGNIAPSTNTGKVFTLVFSLIGIPYFGILTYFILSKSSLSTIGLGDLTPRTTPPLWSALNVMNDTACLAELINPVPSGGFNPQNVEASKCAPNTWAERVNNVFHIYRMLIFFWILFGLLWLGGIISLALDYFRNRRRLANLETVETVQAALKKLNEIPWSRRSRCESIRGQLRISRKVPNRKATHFL</sequence>
<dbReference type="Pfam" id="PF07885">
    <property type="entry name" value="Ion_trans_2"/>
    <property type="match status" value="1"/>
</dbReference>
<comment type="subcellular location">
    <subcellularLocation>
        <location evidence="1">Membrane</location>
        <topology evidence="1">Multi-pass membrane protein</topology>
    </subcellularLocation>
</comment>
<feature type="transmembrane region" description="Helical" evidence="13">
    <location>
        <begin position="171"/>
        <end position="189"/>
    </location>
</feature>
<evidence type="ECO:0000256" key="5">
    <source>
        <dbReference type="ARBA" id="ARBA00022692"/>
    </source>
</evidence>
<evidence type="ECO:0000256" key="13">
    <source>
        <dbReference type="SAM" id="Phobius"/>
    </source>
</evidence>
<dbReference type="SUPFAM" id="SSF81324">
    <property type="entry name" value="Voltage-gated potassium channels"/>
    <property type="match status" value="2"/>
</dbReference>
<evidence type="ECO:0000256" key="1">
    <source>
        <dbReference type="ARBA" id="ARBA00004141"/>
    </source>
</evidence>
<gene>
    <name evidence="15" type="ORF">OKIOD_LOCUS2775</name>
</gene>
<comment type="similarity">
    <text evidence="2 12">Belongs to the two pore domain potassium channel (TC 1.A.1.8) family.</text>
</comment>
<keyword evidence="10 13" id="KW-0472">Membrane</keyword>
<dbReference type="PANTHER" id="PTHR11003">
    <property type="entry name" value="POTASSIUM CHANNEL, SUBFAMILY K"/>
    <property type="match status" value="1"/>
</dbReference>
<dbReference type="Proteomes" id="UP001158576">
    <property type="component" value="Chromosome PAR"/>
</dbReference>
<protein>
    <submittedName>
        <fullName evidence="15">Oidioi.mRNA.OKI2018_I69.PAR.g11217.t1.cds</fullName>
    </submittedName>
</protein>
<dbReference type="Gene3D" id="1.10.287.70">
    <property type="match status" value="2"/>
</dbReference>
<reference evidence="15 16" key="1">
    <citation type="submission" date="2021-04" db="EMBL/GenBank/DDBJ databases">
        <authorList>
            <person name="Bliznina A."/>
        </authorList>
    </citation>
    <scope>NUCLEOTIDE SEQUENCE [LARGE SCALE GENOMIC DNA]</scope>
</reference>
<evidence type="ECO:0000256" key="3">
    <source>
        <dbReference type="ARBA" id="ARBA00022448"/>
    </source>
</evidence>
<evidence type="ECO:0000256" key="4">
    <source>
        <dbReference type="ARBA" id="ARBA00022538"/>
    </source>
</evidence>
<feature type="transmembrane region" description="Helical" evidence="13">
    <location>
        <begin position="12"/>
        <end position="31"/>
    </location>
</feature>
<evidence type="ECO:0000256" key="9">
    <source>
        <dbReference type="ARBA" id="ARBA00023065"/>
    </source>
</evidence>
<evidence type="ECO:0000256" key="11">
    <source>
        <dbReference type="ARBA" id="ARBA00023303"/>
    </source>
</evidence>
<dbReference type="InterPro" id="IPR013099">
    <property type="entry name" value="K_chnl_dom"/>
</dbReference>
<keyword evidence="5 12" id="KW-0812">Transmembrane</keyword>
<dbReference type="PRINTS" id="PR01333">
    <property type="entry name" value="2POREKCHANEL"/>
</dbReference>
<name>A0ABN7RZJ5_OIKDI</name>
<keyword evidence="16" id="KW-1185">Reference proteome</keyword>
<evidence type="ECO:0000256" key="12">
    <source>
        <dbReference type="RuleBase" id="RU003857"/>
    </source>
</evidence>
<dbReference type="EMBL" id="OU015568">
    <property type="protein sequence ID" value="CAG5086462.1"/>
    <property type="molecule type" value="Genomic_DNA"/>
</dbReference>
<keyword evidence="9 12" id="KW-0406">Ion transport</keyword>
<feature type="transmembrane region" description="Helical" evidence="13">
    <location>
        <begin position="196"/>
        <end position="217"/>
    </location>
</feature>
<evidence type="ECO:0000313" key="16">
    <source>
        <dbReference type="Proteomes" id="UP001158576"/>
    </source>
</evidence>
<evidence type="ECO:0000256" key="6">
    <source>
        <dbReference type="ARBA" id="ARBA00022826"/>
    </source>
</evidence>
<evidence type="ECO:0000313" key="15">
    <source>
        <dbReference type="EMBL" id="CAG5086462.1"/>
    </source>
</evidence>
<accession>A0ABN7RZJ5</accession>
<keyword evidence="6" id="KW-0631">Potassium channel</keyword>
<organism evidence="15 16">
    <name type="scientific">Oikopleura dioica</name>
    <name type="common">Tunicate</name>
    <dbReference type="NCBI Taxonomy" id="34765"/>
    <lineage>
        <taxon>Eukaryota</taxon>
        <taxon>Metazoa</taxon>
        <taxon>Chordata</taxon>
        <taxon>Tunicata</taxon>
        <taxon>Appendicularia</taxon>
        <taxon>Copelata</taxon>
        <taxon>Oikopleuridae</taxon>
        <taxon>Oikopleura</taxon>
    </lineage>
</organism>
<keyword evidence="8 13" id="KW-1133">Transmembrane helix</keyword>
<dbReference type="InterPro" id="IPR003092">
    <property type="entry name" value="2pore_dom_K_chnl_TASK"/>
</dbReference>
<keyword evidence="7" id="KW-0630">Potassium</keyword>
<keyword evidence="11 12" id="KW-0407">Ion channel</keyword>
<dbReference type="InterPro" id="IPR003280">
    <property type="entry name" value="2pore_dom_K_chnl"/>
</dbReference>
<dbReference type="PRINTS" id="PR01095">
    <property type="entry name" value="TASKCHANNEL"/>
</dbReference>
<keyword evidence="3 12" id="KW-0813">Transport</keyword>
<proteinExistence type="inferred from homology"/>
<evidence type="ECO:0000256" key="8">
    <source>
        <dbReference type="ARBA" id="ARBA00022989"/>
    </source>
</evidence>
<evidence type="ECO:0000256" key="7">
    <source>
        <dbReference type="ARBA" id="ARBA00022958"/>
    </source>
</evidence>
<evidence type="ECO:0000256" key="10">
    <source>
        <dbReference type="ARBA" id="ARBA00023136"/>
    </source>
</evidence>
<evidence type="ECO:0000259" key="14">
    <source>
        <dbReference type="Pfam" id="PF07885"/>
    </source>
</evidence>
<keyword evidence="4" id="KW-0633">Potassium transport</keyword>
<feature type="transmembrane region" description="Helical" evidence="13">
    <location>
        <begin position="288"/>
        <end position="312"/>
    </location>
</feature>
<evidence type="ECO:0000256" key="2">
    <source>
        <dbReference type="ARBA" id="ARBA00006666"/>
    </source>
</evidence>